<dbReference type="GO" id="GO:0006888">
    <property type="term" value="P:endoplasmic reticulum to Golgi vesicle-mediated transport"/>
    <property type="evidence" value="ECO:0007669"/>
    <property type="project" value="TreeGrafter"/>
</dbReference>
<proteinExistence type="predicted"/>
<dbReference type="PANTHER" id="PTHR34009">
    <property type="entry name" value="PROTEIN STAR"/>
    <property type="match status" value="1"/>
</dbReference>
<dbReference type="GO" id="GO:0016197">
    <property type="term" value="P:endosomal transport"/>
    <property type="evidence" value="ECO:0007669"/>
    <property type="project" value="TreeGrafter"/>
</dbReference>
<dbReference type="GO" id="GO:0005789">
    <property type="term" value="C:endoplasmic reticulum membrane"/>
    <property type="evidence" value="ECO:0007669"/>
    <property type="project" value="TreeGrafter"/>
</dbReference>
<dbReference type="EMBL" id="MN738829">
    <property type="protein sequence ID" value="QHT38292.1"/>
    <property type="molecule type" value="Genomic_DNA"/>
</dbReference>
<dbReference type="AlphaFoldDB" id="A0A6C0FAQ7"/>
<dbReference type="GO" id="GO:0005794">
    <property type="term" value="C:Golgi apparatus"/>
    <property type="evidence" value="ECO:0007669"/>
    <property type="project" value="TreeGrafter"/>
</dbReference>
<dbReference type="GO" id="GO:0031902">
    <property type="term" value="C:late endosome membrane"/>
    <property type="evidence" value="ECO:0007669"/>
    <property type="project" value="TreeGrafter"/>
</dbReference>
<dbReference type="GO" id="GO:0005886">
    <property type="term" value="C:plasma membrane"/>
    <property type="evidence" value="ECO:0007669"/>
    <property type="project" value="TreeGrafter"/>
</dbReference>
<organism evidence="1">
    <name type="scientific">viral metagenome</name>
    <dbReference type="NCBI Taxonomy" id="1070528"/>
    <lineage>
        <taxon>unclassified sequences</taxon>
        <taxon>metagenomes</taxon>
        <taxon>organismal metagenomes</taxon>
    </lineage>
</organism>
<protein>
    <recommendedName>
        <fullName evidence="2">Methyltransferase</fullName>
    </recommendedName>
</protein>
<accession>A0A6C0FAQ7</accession>
<dbReference type="InterPro" id="IPR053202">
    <property type="entry name" value="EGF_Rcpt_Signaling_Reg"/>
</dbReference>
<reference evidence="1" key="1">
    <citation type="journal article" date="2020" name="Nature">
        <title>Giant virus diversity and host interactions through global metagenomics.</title>
        <authorList>
            <person name="Schulz F."/>
            <person name="Roux S."/>
            <person name="Paez-Espino D."/>
            <person name="Jungbluth S."/>
            <person name="Walsh D.A."/>
            <person name="Denef V.J."/>
            <person name="McMahon K.D."/>
            <person name="Konstantinidis K.T."/>
            <person name="Eloe-Fadrosh E.A."/>
            <person name="Kyrpides N.C."/>
            <person name="Woyke T."/>
        </authorList>
    </citation>
    <scope>NUCLEOTIDE SEQUENCE</scope>
    <source>
        <strain evidence="1">GVMAG-S-ERX556101-89</strain>
    </source>
</reference>
<dbReference type="PANTHER" id="PTHR34009:SF2">
    <property type="entry name" value="PROTEIN STAR"/>
    <property type="match status" value="1"/>
</dbReference>
<evidence type="ECO:0000313" key="1">
    <source>
        <dbReference type="EMBL" id="QHT38292.1"/>
    </source>
</evidence>
<name>A0A6C0FAQ7_9ZZZZ</name>
<sequence>MKDSYSRHAEDRFIYDHFFADRMNPGFYVDLGAGNGIENNHTLAFQNLGWKGILQETPDLLNDLTENRYGKGNKFTDIYVGTEKGKLNDILKAAKTTAVDLFCIKGNVTNILKQMNWDVPVGVWCINFEKDHEAREQTSELLKMHGYTLYANYHGSEIWKGTDLENFNGETMVEKSKKVSAKTTAMRVLVLFVVTELILNIGK</sequence>
<evidence type="ECO:0008006" key="2">
    <source>
        <dbReference type="Google" id="ProtNLM"/>
    </source>
</evidence>